<dbReference type="InterPro" id="IPR011990">
    <property type="entry name" value="TPR-like_helical_dom_sf"/>
</dbReference>
<keyword evidence="1" id="KW-0677">Repeat</keyword>
<evidence type="ECO:0000313" key="3">
    <source>
        <dbReference type="EMBL" id="SVA86861.1"/>
    </source>
</evidence>
<dbReference type="AlphaFoldDB" id="A0A381ZD42"/>
<dbReference type="Pfam" id="PF13432">
    <property type="entry name" value="TPR_16"/>
    <property type="match status" value="1"/>
</dbReference>
<dbReference type="Gene3D" id="1.25.40.10">
    <property type="entry name" value="Tetratricopeptide repeat domain"/>
    <property type="match status" value="3"/>
</dbReference>
<dbReference type="Pfam" id="PF13174">
    <property type="entry name" value="TPR_6"/>
    <property type="match status" value="3"/>
</dbReference>
<dbReference type="PANTHER" id="PTHR44943:SF8">
    <property type="entry name" value="TPR REPEAT-CONTAINING PROTEIN MJ0263"/>
    <property type="match status" value="1"/>
</dbReference>
<dbReference type="SUPFAM" id="SSF48452">
    <property type="entry name" value="TPR-like"/>
    <property type="match status" value="2"/>
</dbReference>
<dbReference type="PROSITE" id="PS50005">
    <property type="entry name" value="TPR"/>
    <property type="match status" value="3"/>
</dbReference>
<accession>A0A381ZD42</accession>
<name>A0A381ZD42_9ZZZZ</name>
<proteinExistence type="predicted"/>
<gene>
    <name evidence="3" type="ORF">METZ01_LOCUS139715</name>
</gene>
<dbReference type="EMBL" id="UINC01020762">
    <property type="protein sequence ID" value="SVA86861.1"/>
    <property type="molecule type" value="Genomic_DNA"/>
</dbReference>
<feature type="non-terminal residue" evidence="3">
    <location>
        <position position="446"/>
    </location>
</feature>
<dbReference type="InterPro" id="IPR019734">
    <property type="entry name" value="TPR_rpt"/>
</dbReference>
<keyword evidence="2" id="KW-0802">TPR repeat</keyword>
<evidence type="ECO:0000256" key="2">
    <source>
        <dbReference type="ARBA" id="ARBA00022803"/>
    </source>
</evidence>
<sequence>MGLGFLLIITTLGGAYISFRAPSEKELLDGFAEAQRFYAEGAYDQAIGGYRHVSSVRSQVLDAESIVVEVGDATYPVQEAALYQVGNANRKLFSDYNRFALNAESEERRQEYAVLADTALARSARAFRAVIAEATSAELRGQAFGRVIELYFDAGRHSDVIVVSQQLIDAFGDSPLTKVGYYNTGWSYYETEDYESAVVAFRELVSLFPSGFEADRSLFQIGESYLAMERYDQAIDTYHDLVARQRLDELDEAALERMKREKLAGLVDETALEMAAKAQIRIGTCFTRLGRYEEGLVAYRTVIERFATERALVEEAYLQMADLYEQRGDWSASMETYREAIHETRDRTLRARIQYSLAERLLTRGDYGSAISEYRIYLQGYGEIAHISGFSEARVRYRIGSAYQKWAQQADDTEGLLRLGIAQYDTLLAAGENQYAADARFNRALA</sequence>
<reference evidence="3" key="1">
    <citation type="submission" date="2018-05" db="EMBL/GenBank/DDBJ databases">
        <authorList>
            <person name="Lanie J.A."/>
            <person name="Ng W.-L."/>
            <person name="Kazmierczak K.M."/>
            <person name="Andrzejewski T.M."/>
            <person name="Davidsen T.M."/>
            <person name="Wayne K.J."/>
            <person name="Tettelin H."/>
            <person name="Glass J.I."/>
            <person name="Rusch D."/>
            <person name="Podicherti R."/>
            <person name="Tsui H.-C.T."/>
            <person name="Winkler M.E."/>
        </authorList>
    </citation>
    <scope>NUCLEOTIDE SEQUENCE</scope>
</reference>
<protein>
    <submittedName>
        <fullName evidence="3">Uncharacterized protein</fullName>
    </submittedName>
</protein>
<dbReference type="InterPro" id="IPR051685">
    <property type="entry name" value="Ycf3/AcsC/BcsC/TPR_MFPF"/>
</dbReference>
<dbReference type="SMART" id="SM00028">
    <property type="entry name" value="TPR"/>
    <property type="match status" value="4"/>
</dbReference>
<evidence type="ECO:0000256" key="1">
    <source>
        <dbReference type="ARBA" id="ARBA00022737"/>
    </source>
</evidence>
<organism evidence="3">
    <name type="scientific">marine metagenome</name>
    <dbReference type="NCBI Taxonomy" id="408172"/>
    <lineage>
        <taxon>unclassified sequences</taxon>
        <taxon>metagenomes</taxon>
        <taxon>ecological metagenomes</taxon>
    </lineage>
</organism>
<dbReference type="PANTHER" id="PTHR44943">
    <property type="entry name" value="CELLULOSE SYNTHASE OPERON PROTEIN C"/>
    <property type="match status" value="1"/>
</dbReference>